<reference evidence="2" key="1">
    <citation type="journal article" date="2021" name="bioRxiv">
        <title>Whole Genome Assembly and Annotation of Northern Wild Rice, Zizania palustris L., Supports a Whole Genome Duplication in the Zizania Genus.</title>
        <authorList>
            <person name="Haas M."/>
            <person name="Kono T."/>
            <person name="Macchietto M."/>
            <person name="Millas R."/>
            <person name="McGilp L."/>
            <person name="Shao M."/>
            <person name="Duquette J."/>
            <person name="Hirsch C.N."/>
            <person name="Kimball J."/>
        </authorList>
    </citation>
    <scope>NUCLEOTIDE SEQUENCE</scope>
    <source>
        <tissue evidence="2">Fresh leaf tissue</tissue>
    </source>
</reference>
<organism evidence="2 3">
    <name type="scientific">Zizania palustris</name>
    <name type="common">Northern wild rice</name>
    <dbReference type="NCBI Taxonomy" id="103762"/>
    <lineage>
        <taxon>Eukaryota</taxon>
        <taxon>Viridiplantae</taxon>
        <taxon>Streptophyta</taxon>
        <taxon>Embryophyta</taxon>
        <taxon>Tracheophyta</taxon>
        <taxon>Spermatophyta</taxon>
        <taxon>Magnoliopsida</taxon>
        <taxon>Liliopsida</taxon>
        <taxon>Poales</taxon>
        <taxon>Poaceae</taxon>
        <taxon>BOP clade</taxon>
        <taxon>Oryzoideae</taxon>
        <taxon>Oryzeae</taxon>
        <taxon>Zizaniinae</taxon>
        <taxon>Zizania</taxon>
    </lineage>
</organism>
<feature type="compositionally biased region" description="Polar residues" evidence="1">
    <location>
        <begin position="97"/>
        <end position="113"/>
    </location>
</feature>
<protein>
    <submittedName>
        <fullName evidence="2">Uncharacterized protein</fullName>
    </submittedName>
</protein>
<proteinExistence type="predicted"/>
<feature type="region of interest" description="Disordered" evidence="1">
    <location>
        <begin position="253"/>
        <end position="331"/>
    </location>
</feature>
<keyword evidence="3" id="KW-1185">Reference proteome</keyword>
<evidence type="ECO:0000313" key="2">
    <source>
        <dbReference type="EMBL" id="KAG8082504.1"/>
    </source>
</evidence>
<feature type="compositionally biased region" description="Low complexity" evidence="1">
    <location>
        <begin position="303"/>
        <end position="314"/>
    </location>
</feature>
<dbReference type="OrthoDB" id="696374at2759"/>
<sequence>MQVLADLQQAIASLLPYLGLAPMASTLPNFPYGVTGFLTTPSPLSLHAEAEVQGERKDQEALNPILIKEAAVQQGDVALVESPRADTPVTPDEESHNGSLDSTALSFHDSTNGDVVDPAPQPLPPSADDDGADPEEEGDYVGSSNEGQEGEDDDKDAMLGCGGEIDDKDVILPVAAVVPDEMGGPAKGLKTARSVGVGRKFPAQGGAADRHGQHVVFFLDSSGMVACPNNGEYDVVDLVALHLLATGVALDEVSGPTKGQSRARSTPSLPAAPAQDTAKAHRASLQPYLRSSPPTRACPPRAPSSSATAATRPALHAHLVPPQPRRGVPASTRTRCRCNYWLARQSLSVLHAESA</sequence>
<dbReference type="EMBL" id="JAAALK010000086">
    <property type="protein sequence ID" value="KAG8082504.1"/>
    <property type="molecule type" value="Genomic_DNA"/>
</dbReference>
<gene>
    <name evidence="2" type="ORF">GUJ93_ZPchr0014g46950</name>
</gene>
<dbReference type="Proteomes" id="UP000729402">
    <property type="component" value="Unassembled WGS sequence"/>
</dbReference>
<comment type="caution">
    <text evidence="2">The sequence shown here is derived from an EMBL/GenBank/DDBJ whole genome shotgun (WGS) entry which is preliminary data.</text>
</comment>
<reference evidence="2" key="2">
    <citation type="submission" date="2021-02" db="EMBL/GenBank/DDBJ databases">
        <authorList>
            <person name="Kimball J.A."/>
            <person name="Haas M.W."/>
            <person name="Macchietto M."/>
            <person name="Kono T."/>
            <person name="Duquette J."/>
            <person name="Shao M."/>
        </authorList>
    </citation>
    <scope>NUCLEOTIDE SEQUENCE</scope>
    <source>
        <tissue evidence="2">Fresh leaf tissue</tissue>
    </source>
</reference>
<evidence type="ECO:0000313" key="3">
    <source>
        <dbReference type="Proteomes" id="UP000729402"/>
    </source>
</evidence>
<feature type="compositionally biased region" description="Acidic residues" evidence="1">
    <location>
        <begin position="127"/>
        <end position="139"/>
    </location>
</feature>
<dbReference type="AlphaFoldDB" id="A0A8J5W6U7"/>
<feature type="compositionally biased region" description="Polar residues" evidence="1">
    <location>
        <begin position="257"/>
        <end position="268"/>
    </location>
</feature>
<accession>A0A8J5W6U7</accession>
<name>A0A8J5W6U7_ZIZPA</name>
<feature type="region of interest" description="Disordered" evidence="1">
    <location>
        <begin position="84"/>
        <end position="158"/>
    </location>
</feature>
<evidence type="ECO:0000256" key="1">
    <source>
        <dbReference type="SAM" id="MobiDB-lite"/>
    </source>
</evidence>